<dbReference type="SUPFAM" id="SSF53448">
    <property type="entry name" value="Nucleotide-diphospho-sugar transferases"/>
    <property type="match status" value="1"/>
</dbReference>
<dbReference type="InterPro" id="IPR050834">
    <property type="entry name" value="Glycosyltransf_2"/>
</dbReference>
<dbReference type="Pfam" id="PF00535">
    <property type="entry name" value="Glycos_transf_2"/>
    <property type="match status" value="1"/>
</dbReference>
<comment type="caution">
    <text evidence="2">The sequence shown here is derived from an EMBL/GenBank/DDBJ whole genome shotgun (WGS) entry which is preliminary data.</text>
</comment>
<dbReference type="EC" id="2.4.-.-" evidence="2"/>
<name>A0ABV0B388_9SPHN</name>
<proteinExistence type="predicted"/>
<dbReference type="InterPro" id="IPR001173">
    <property type="entry name" value="Glyco_trans_2-like"/>
</dbReference>
<reference evidence="2 3" key="1">
    <citation type="submission" date="2024-05" db="EMBL/GenBank/DDBJ databases">
        <title>Sphingomonas sp. HF-S3 16S ribosomal RNA gene Genome sequencing and assembly.</title>
        <authorList>
            <person name="Lee H."/>
        </authorList>
    </citation>
    <scope>NUCLEOTIDE SEQUENCE [LARGE SCALE GENOMIC DNA]</scope>
    <source>
        <strain evidence="2 3">HF-S3</strain>
    </source>
</reference>
<dbReference type="PANTHER" id="PTHR43685">
    <property type="entry name" value="GLYCOSYLTRANSFERASE"/>
    <property type="match status" value="1"/>
</dbReference>
<sequence length="222" mass="24136">MSAIANACYEVILPAFNAARTIEAALHSVLAQTLPPDRIIVADDGSTDDTASIARSFGDRVTLVRQANLGPAAATDLALAHSRATLIAGMDADDIWFPTKAERQLGQLGGDDRLDGVFCHAVNFNHGEEPSADGPSRPLWGRSAMMIRRSIVDRIGPVHHADTPRALGEMVRWLDSGRRLGARFSMMPDCLVGRRLIEGSLSHARDPKALLPMLRARLKDRR</sequence>
<evidence type="ECO:0000259" key="1">
    <source>
        <dbReference type="Pfam" id="PF00535"/>
    </source>
</evidence>
<dbReference type="Gene3D" id="3.90.550.10">
    <property type="entry name" value="Spore Coat Polysaccharide Biosynthesis Protein SpsA, Chain A"/>
    <property type="match status" value="1"/>
</dbReference>
<gene>
    <name evidence="2" type="ORF">TPR58_02685</name>
</gene>
<dbReference type="InterPro" id="IPR029044">
    <property type="entry name" value="Nucleotide-diphossugar_trans"/>
</dbReference>
<dbReference type="GO" id="GO:0016757">
    <property type="term" value="F:glycosyltransferase activity"/>
    <property type="evidence" value="ECO:0007669"/>
    <property type="project" value="UniProtKB-KW"/>
</dbReference>
<evidence type="ECO:0000313" key="2">
    <source>
        <dbReference type="EMBL" id="MEN3746060.1"/>
    </source>
</evidence>
<dbReference type="PANTHER" id="PTHR43685:SF11">
    <property type="entry name" value="GLYCOSYLTRANSFERASE TAGX-RELATED"/>
    <property type="match status" value="1"/>
</dbReference>
<accession>A0ABV0B388</accession>
<keyword evidence="2" id="KW-0328">Glycosyltransferase</keyword>
<organism evidence="2 3">
    <name type="scientific">Sphingomonas rustica</name>
    <dbReference type="NCBI Taxonomy" id="3103142"/>
    <lineage>
        <taxon>Bacteria</taxon>
        <taxon>Pseudomonadati</taxon>
        <taxon>Pseudomonadota</taxon>
        <taxon>Alphaproteobacteria</taxon>
        <taxon>Sphingomonadales</taxon>
        <taxon>Sphingomonadaceae</taxon>
        <taxon>Sphingomonas</taxon>
    </lineage>
</organism>
<dbReference type="EMBL" id="JBDIZK010000001">
    <property type="protein sequence ID" value="MEN3746060.1"/>
    <property type="molecule type" value="Genomic_DNA"/>
</dbReference>
<dbReference type="Proteomes" id="UP001427805">
    <property type="component" value="Unassembled WGS sequence"/>
</dbReference>
<evidence type="ECO:0000313" key="3">
    <source>
        <dbReference type="Proteomes" id="UP001427805"/>
    </source>
</evidence>
<keyword evidence="3" id="KW-1185">Reference proteome</keyword>
<keyword evidence="2" id="KW-0808">Transferase</keyword>
<dbReference type="RefSeq" id="WP_346245050.1">
    <property type="nucleotide sequence ID" value="NZ_JBDIZK010000001.1"/>
</dbReference>
<dbReference type="CDD" id="cd00761">
    <property type="entry name" value="Glyco_tranf_GTA_type"/>
    <property type="match status" value="1"/>
</dbReference>
<protein>
    <submittedName>
        <fullName evidence="2">Glycosyltransferase family A protein</fullName>
        <ecNumber evidence="2">2.4.-.-</ecNumber>
    </submittedName>
</protein>
<feature type="domain" description="Glycosyltransferase 2-like" evidence="1">
    <location>
        <begin position="11"/>
        <end position="125"/>
    </location>
</feature>